<organism evidence="1 2">
    <name type="scientific">Peronosclerospora sorghi</name>
    <dbReference type="NCBI Taxonomy" id="230839"/>
    <lineage>
        <taxon>Eukaryota</taxon>
        <taxon>Sar</taxon>
        <taxon>Stramenopiles</taxon>
        <taxon>Oomycota</taxon>
        <taxon>Peronosporomycetes</taxon>
        <taxon>Peronosporales</taxon>
        <taxon>Peronosporaceae</taxon>
        <taxon>Peronosclerospora</taxon>
    </lineage>
</organism>
<keyword evidence="2" id="KW-1185">Reference proteome</keyword>
<reference evidence="1 2" key="1">
    <citation type="journal article" date="2022" name="bioRxiv">
        <title>The genome of the oomycete Peronosclerospora sorghi, a cosmopolitan pathogen of maize and sorghum, is inflated with dispersed pseudogenes.</title>
        <authorList>
            <person name="Fletcher K."/>
            <person name="Martin F."/>
            <person name="Isakeit T."/>
            <person name="Cavanaugh K."/>
            <person name="Magill C."/>
            <person name="Michelmore R."/>
        </authorList>
    </citation>
    <scope>NUCLEOTIDE SEQUENCE [LARGE SCALE GENOMIC DNA]</scope>
    <source>
        <strain evidence="1">P6</strain>
    </source>
</reference>
<proteinExistence type="predicted"/>
<protein>
    <submittedName>
        <fullName evidence="1">Uncharacterized protein</fullName>
    </submittedName>
</protein>
<evidence type="ECO:0000313" key="2">
    <source>
        <dbReference type="Proteomes" id="UP001163321"/>
    </source>
</evidence>
<dbReference type="Proteomes" id="UP001163321">
    <property type="component" value="Chromosome 4"/>
</dbReference>
<comment type="caution">
    <text evidence="1">The sequence shown here is derived from an EMBL/GenBank/DDBJ whole genome shotgun (WGS) entry which is preliminary data.</text>
</comment>
<dbReference type="EMBL" id="CM047583">
    <property type="protein sequence ID" value="KAI9913709.1"/>
    <property type="molecule type" value="Genomic_DNA"/>
</dbReference>
<sequence length="493" mass="56891">MKRLTRRVRTWSLSRDELSLHKCGQCCTGNRGHVRVNERECQELAQATNLSLIELRRRYTREIEEEDADGQKTTHFVLKQTSDDRQCIFLQGSKCSVYNARPTQCRTFPWWPQHLVSDYDWQVAAAKCEGINANYEQQEGDSNPTYSFNDVILDAILYDIHRSGENFTYKELQQMLHDLRQVEPEFIAQYKAEFFEKFSRRVVYSDDTVTVLDNWINGITRSFVFNDRLHLIQSEVALYQLPDAHVDDEPKFDRTTLSLDVHRAMCLPIAWLQSRNKISRPFRITVLGAGACTLPLFLLKHFSPQQMERIDAVEPNSKVNAIARRFFGVEAVLLRDQRLVIHEKMGENYLADRKKDATLDLVVLDVDAGSNRVGIRAPALTMLESSFLFTVKRQLVPHGILALNVITESTAGLRIVEAKLGHVFAHGLRISLAANTIFFLFNEKCDDDIVIDLDRYVRLIRDCRFQTHHALTPDLLNKYQLTPWLSQSLNRGS</sequence>
<accession>A0ACC0W4P6</accession>
<name>A0ACC0W4P6_9STRA</name>
<gene>
    <name evidence="1" type="ORF">PsorP6_005344</name>
</gene>
<evidence type="ECO:0000313" key="1">
    <source>
        <dbReference type="EMBL" id="KAI9913709.1"/>
    </source>
</evidence>